<gene>
    <name evidence="2" type="primary">LOC118344289</name>
</gene>
<sequence length="106" mass="12609">MEGYTIVHGRWCDVEDAYSWLNNRRVHDGTWTVVRYGGRLFMVKHSILLMHFFRPLWMLTTCTDGRVHNGTWTVVRCGGRLFMVKQRKGTRWYMDSGAMWRTLIHG</sequence>
<dbReference type="Proteomes" id="UP000235220">
    <property type="component" value="Chromosome 13"/>
</dbReference>
<name>A0A6P9DZT7_JUGRE</name>
<keyword evidence="1" id="KW-1185">Reference proteome</keyword>
<dbReference type="RefSeq" id="XP_035540626.1">
    <property type="nucleotide sequence ID" value="XM_035684733.1"/>
</dbReference>
<dbReference type="AlphaFoldDB" id="A0A6P9DZT7"/>
<dbReference type="KEGG" id="jre:118344289"/>
<protein>
    <submittedName>
        <fullName evidence="2">Uncharacterized protein LOC118344289</fullName>
    </submittedName>
</protein>
<evidence type="ECO:0000313" key="2">
    <source>
        <dbReference type="RefSeq" id="XP_035540626.1"/>
    </source>
</evidence>
<proteinExistence type="predicted"/>
<accession>A0A6P9DZT7</accession>
<reference evidence="2" key="1">
    <citation type="submission" date="2025-08" db="UniProtKB">
        <authorList>
            <consortium name="RefSeq"/>
        </authorList>
    </citation>
    <scope>IDENTIFICATION</scope>
    <source>
        <tissue evidence="2">Leaves</tissue>
    </source>
</reference>
<dbReference type="InParanoid" id="A0A6P9DZT7"/>
<evidence type="ECO:0000313" key="1">
    <source>
        <dbReference type="Proteomes" id="UP000235220"/>
    </source>
</evidence>
<organism evidence="1 2">
    <name type="scientific">Juglans regia</name>
    <name type="common">English walnut</name>
    <dbReference type="NCBI Taxonomy" id="51240"/>
    <lineage>
        <taxon>Eukaryota</taxon>
        <taxon>Viridiplantae</taxon>
        <taxon>Streptophyta</taxon>
        <taxon>Embryophyta</taxon>
        <taxon>Tracheophyta</taxon>
        <taxon>Spermatophyta</taxon>
        <taxon>Magnoliopsida</taxon>
        <taxon>eudicotyledons</taxon>
        <taxon>Gunneridae</taxon>
        <taxon>Pentapetalae</taxon>
        <taxon>rosids</taxon>
        <taxon>fabids</taxon>
        <taxon>Fagales</taxon>
        <taxon>Juglandaceae</taxon>
        <taxon>Juglans</taxon>
    </lineage>
</organism>
<dbReference type="GeneID" id="118344289"/>